<protein>
    <recommendedName>
        <fullName evidence="1">Aminotransferase-like plant mobile domain-containing protein</fullName>
    </recommendedName>
</protein>
<dbReference type="InterPro" id="IPR044824">
    <property type="entry name" value="MAIN-like"/>
</dbReference>
<comment type="caution">
    <text evidence="2">The sequence shown here is derived from an EMBL/GenBank/DDBJ whole genome shotgun (WGS) entry which is preliminary data.</text>
</comment>
<keyword evidence="3" id="KW-1185">Reference proteome</keyword>
<evidence type="ECO:0000259" key="1">
    <source>
        <dbReference type="Pfam" id="PF10536"/>
    </source>
</evidence>
<dbReference type="PANTHER" id="PTHR46033">
    <property type="entry name" value="PROTEIN MAIN-LIKE 2"/>
    <property type="match status" value="1"/>
</dbReference>
<accession>A0A444XTR6</accession>
<dbReference type="InterPro" id="IPR019557">
    <property type="entry name" value="AminoTfrase-like_pln_mobile"/>
</dbReference>
<dbReference type="GO" id="GO:0010073">
    <property type="term" value="P:meristem maintenance"/>
    <property type="evidence" value="ECO:0007669"/>
    <property type="project" value="InterPro"/>
</dbReference>
<sequence length="300" mass="35277">MPLHDWIILYLETAGLYHLVRLNSQWFWVDEPLLSAFIERWCPETHTFHMPFGECTITLQDVAYQLGLPIDGEPVSGCLTDFENLMENGRPACVWFCELFGELPLQIKVKQMIVCYTWFHERFRVLLADASEETVRIYARAYIMMLLSSQLFVDKNANRIHLRWLPYLASMDDLSRYSWGSAALAWLYRCLCRGTNRNVVNLAGPLQLLQSWIFWRFPSLRPSSFDVFGFPLASRWATYLPRNDTMDQRVFMWEPYSSPEVVAVVHPEILVDEHRRLWTAVTSLIYFAAIEWHQVDRVIP</sequence>
<dbReference type="Pfam" id="PF10536">
    <property type="entry name" value="PMD"/>
    <property type="match status" value="1"/>
</dbReference>
<dbReference type="EMBL" id="SDMP01000019">
    <property type="protein sequence ID" value="RYQ92854.1"/>
    <property type="molecule type" value="Genomic_DNA"/>
</dbReference>
<dbReference type="PANTHER" id="PTHR46033:SF8">
    <property type="entry name" value="PROTEIN MAINTENANCE OF MERISTEMS-LIKE"/>
    <property type="match status" value="1"/>
</dbReference>
<name>A0A444XTR6_ARAHY</name>
<reference evidence="2 3" key="1">
    <citation type="submission" date="2019-01" db="EMBL/GenBank/DDBJ databases">
        <title>Sequencing of cultivated peanut Arachis hypogaea provides insights into genome evolution and oil improvement.</title>
        <authorList>
            <person name="Chen X."/>
        </authorList>
    </citation>
    <scope>NUCLEOTIDE SEQUENCE [LARGE SCALE GENOMIC DNA]</scope>
    <source>
        <strain evidence="3">cv. Fuhuasheng</strain>
        <tissue evidence="2">Leaves</tissue>
    </source>
</reference>
<evidence type="ECO:0000313" key="2">
    <source>
        <dbReference type="EMBL" id="RYQ92854.1"/>
    </source>
</evidence>
<evidence type="ECO:0000313" key="3">
    <source>
        <dbReference type="Proteomes" id="UP000289738"/>
    </source>
</evidence>
<feature type="domain" description="Aminotransferase-like plant mobile" evidence="1">
    <location>
        <begin position="15"/>
        <end position="299"/>
    </location>
</feature>
<proteinExistence type="predicted"/>
<gene>
    <name evidence="2" type="ORF">Ahy_B09g099099</name>
</gene>
<dbReference type="AlphaFoldDB" id="A0A444XTR6"/>
<organism evidence="2 3">
    <name type="scientific">Arachis hypogaea</name>
    <name type="common">Peanut</name>
    <dbReference type="NCBI Taxonomy" id="3818"/>
    <lineage>
        <taxon>Eukaryota</taxon>
        <taxon>Viridiplantae</taxon>
        <taxon>Streptophyta</taxon>
        <taxon>Embryophyta</taxon>
        <taxon>Tracheophyta</taxon>
        <taxon>Spermatophyta</taxon>
        <taxon>Magnoliopsida</taxon>
        <taxon>eudicotyledons</taxon>
        <taxon>Gunneridae</taxon>
        <taxon>Pentapetalae</taxon>
        <taxon>rosids</taxon>
        <taxon>fabids</taxon>
        <taxon>Fabales</taxon>
        <taxon>Fabaceae</taxon>
        <taxon>Papilionoideae</taxon>
        <taxon>50 kb inversion clade</taxon>
        <taxon>dalbergioids sensu lato</taxon>
        <taxon>Dalbergieae</taxon>
        <taxon>Pterocarpus clade</taxon>
        <taxon>Arachis</taxon>
    </lineage>
</organism>
<dbReference type="Proteomes" id="UP000289738">
    <property type="component" value="Chromosome B09"/>
</dbReference>